<organism evidence="4 5">
    <name type="scientific">Bordetella pseudohinzii</name>
    <dbReference type="NCBI Taxonomy" id="1331258"/>
    <lineage>
        <taxon>Bacteria</taxon>
        <taxon>Pseudomonadati</taxon>
        <taxon>Pseudomonadota</taxon>
        <taxon>Betaproteobacteria</taxon>
        <taxon>Burkholderiales</taxon>
        <taxon>Alcaligenaceae</taxon>
        <taxon>Bordetella</taxon>
    </lineage>
</organism>
<dbReference type="PANTHER" id="PTHR42928:SF5">
    <property type="entry name" value="BLR1237 PROTEIN"/>
    <property type="match status" value="1"/>
</dbReference>
<dbReference type="CDD" id="cd13578">
    <property type="entry name" value="PBP2_Bug27"/>
    <property type="match status" value="1"/>
</dbReference>
<gene>
    <name evidence="3" type="ORF">BBN53_13205</name>
    <name evidence="4" type="ORF">ERS370011_02801</name>
</gene>
<protein>
    <submittedName>
        <fullName evidence="3">ABC transporter substrate-binding protein</fullName>
    </submittedName>
    <submittedName>
        <fullName evidence="4">Argininosuccinate lyase</fullName>
    </submittedName>
</protein>
<dbReference type="OrthoDB" id="9129411at2"/>
<evidence type="ECO:0000313" key="5">
    <source>
        <dbReference type="Proteomes" id="UP000053096"/>
    </source>
</evidence>
<evidence type="ECO:0000313" key="6">
    <source>
        <dbReference type="Proteomes" id="UP000092950"/>
    </source>
</evidence>
<feature type="chain" id="PRO_5005268363" evidence="2">
    <location>
        <begin position="23"/>
        <end position="320"/>
    </location>
</feature>
<dbReference type="PANTHER" id="PTHR42928">
    <property type="entry name" value="TRICARBOXYLATE-BINDING PROTEIN"/>
    <property type="match status" value="1"/>
</dbReference>
<dbReference type="EMBL" id="CP016440">
    <property type="protein sequence ID" value="ANY16758.1"/>
    <property type="molecule type" value="Genomic_DNA"/>
</dbReference>
<comment type="similarity">
    <text evidence="1">Belongs to the UPF0065 (bug) family.</text>
</comment>
<dbReference type="AlphaFoldDB" id="A0A0J6C3Z5"/>
<dbReference type="Gene3D" id="3.40.190.150">
    <property type="entry name" value="Bordetella uptake gene, domain 1"/>
    <property type="match status" value="1"/>
</dbReference>
<evidence type="ECO:0000313" key="3">
    <source>
        <dbReference type="EMBL" id="ANY16758.1"/>
    </source>
</evidence>
<accession>A0A0J6C3Z5</accession>
<evidence type="ECO:0000256" key="2">
    <source>
        <dbReference type="SAM" id="SignalP"/>
    </source>
</evidence>
<dbReference type="Gene3D" id="3.40.190.10">
    <property type="entry name" value="Periplasmic binding protein-like II"/>
    <property type="match status" value="1"/>
</dbReference>
<accession>A0A0M7G8W1</accession>
<dbReference type="Proteomes" id="UP000053096">
    <property type="component" value="Unassembled WGS sequence"/>
</dbReference>
<dbReference type="InterPro" id="IPR005064">
    <property type="entry name" value="BUG"/>
</dbReference>
<dbReference type="RefSeq" id="WP_043208783.1">
    <property type="nucleotide sequence ID" value="NZ_CAJGUP010000239.1"/>
</dbReference>
<dbReference type="GO" id="GO:0016829">
    <property type="term" value="F:lyase activity"/>
    <property type="evidence" value="ECO:0007669"/>
    <property type="project" value="UniProtKB-KW"/>
</dbReference>
<keyword evidence="4" id="KW-0456">Lyase</keyword>
<dbReference type="InterPro" id="IPR042100">
    <property type="entry name" value="Bug_dom1"/>
</dbReference>
<proteinExistence type="inferred from homology"/>
<sequence length="320" mass="33938">MLQRFKYLALGCALLAQASAWAAYPEKPVTIIVPFPGGQTGDIIARSIGEQLARKLGQPFIIENKAGAGGTLGTGYAARAQNDGYTLLLTSTGPFAIAPSLYSRLPYKPLEDFSAVADIAATPQILAVGAQSGIKSVAQLVEAAKKGDLSYASAGNGSTQHLTMEVFSGETGIKMVHIPFKGSAEAQTQVIGGLIPATSDSLPAILPQIKANKLRALAVLDNERSPFLPDLPTLHEQGYPAISTVAFFGLLAPKGTDPRIIETLNTQVNEILRTPEVAQRFQTLALTPAKPKTAQQFQDYLGGEVAKWSRIVNDAQVKLD</sequence>
<keyword evidence="6" id="KW-1185">Reference proteome</keyword>
<dbReference type="KEGG" id="bpdz:BBN53_13205"/>
<reference evidence="3 6" key="2">
    <citation type="submission" date="2016-07" db="EMBL/GenBank/DDBJ databases">
        <title>Complete genome sequences of Bordetella pseudohinzii.</title>
        <authorList>
            <person name="Spilker T."/>
            <person name="Darrah R."/>
            <person name="LiPuma J.J."/>
        </authorList>
    </citation>
    <scope>NUCLEOTIDE SEQUENCE [LARGE SCALE GENOMIC DNA]</scope>
    <source>
        <strain evidence="3 6">HI4681</strain>
    </source>
</reference>
<dbReference type="EMBL" id="CYTV01000007">
    <property type="protein sequence ID" value="CUI90643.1"/>
    <property type="molecule type" value="Genomic_DNA"/>
</dbReference>
<dbReference type="SUPFAM" id="SSF53850">
    <property type="entry name" value="Periplasmic binding protein-like II"/>
    <property type="match status" value="1"/>
</dbReference>
<evidence type="ECO:0000313" key="4">
    <source>
        <dbReference type="EMBL" id="CUI90643.1"/>
    </source>
</evidence>
<dbReference type="Pfam" id="PF03401">
    <property type="entry name" value="TctC"/>
    <property type="match status" value="1"/>
</dbReference>
<dbReference type="Proteomes" id="UP000092950">
    <property type="component" value="Chromosome"/>
</dbReference>
<reference evidence="4 5" key="1">
    <citation type="submission" date="2015-09" db="EMBL/GenBank/DDBJ databases">
        <authorList>
            <person name="Jackson K.R."/>
            <person name="Lunt B.L."/>
            <person name="Fisher J.N.B."/>
            <person name="Gardner A.V."/>
            <person name="Bailey M.E."/>
            <person name="Deus L.M."/>
            <person name="Earl A.S."/>
            <person name="Gibby P.D."/>
            <person name="Hartmann K.A."/>
            <person name="Liu J.E."/>
            <person name="Manci A.M."/>
            <person name="Nielsen D.A."/>
            <person name="Solomon M.B."/>
            <person name="Breakwell D.P."/>
            <person name="Burnett S.H."/>
            <person name="Grose J.H."/>
        </authorList>
    </citation>
    <scope>NUCLEOTIDE SEQUENCE [LARGE SCALE GENOMIC DNA]</scope>
    <source>
        <strain evidence="4 5">2789STDY5608636</strain>
    </source>
</reference>
<keyword evidence="2" id="KW-0732">Signal</keyword>
<feature type="signal peptide" evidence="2">
    <location>
        <begin position="1"/>
        <end position="22"/>
    </location>
</feature>
<name>A0A0J6C3Z5_9BORD</name>
<evidence type="ECO:0000256" key="1">
    <source>
        <dbReference type="ARBA" id="ARBA00006987"/>
    </source>
</evidence>
<dbReference type="PIRSF" id="PIRSF017082">
    <property type="entry name" value="YflP"/>
    <property type="match status" value="1"/>
</dbReference>